<evidence type="ECO:0008006" key="3">
    <source>
        <dbReference type="Google" id="ProtNLM"/>
    </source>
</evidence>
<protein>
    <recommendedName>
        <fullName evidence="3">Carboxymuconolactone decarboxylase-like domain-containing protein</fullName>
    </recommendedName>
</protein>
<dbReference type="EMBL" id="BMKR01000015">
    <property type="protein sequence ID" value="GGF88277.1"/>
    <property type="molecule type" value="Genomic_DNA"/>
</dbReference>
<keyword evidence="2" id="KW-1185">Reference proteome</keyword>
<proteinExistence type="predicted"/>
<name>A0A917CJC9_9BACL</name>
<comment type="caution">
    <text evidence="1">The sequence shown here is derived from an EMBL/GenBank/DDBJ whole genome shotgun (WGS) entry which is preliminary data.</text>
</comment>
<organism evidence="1 2">
    <name type="scientific">Paenibacillus albidus</name>
    <dbReference type="NCBI Taxonomy" id="2041023"/>
    <lineage>
        <taxon>Bacteria</taxon>
        <taxon>Bacillati</taxon>
        <taxon>Bacillota</taxon>
        <taxon>Bacilli</taxon>
        <taxon>Bacillales</taxon>
        <taxon>Paenibacillaceae</taxon>
        <taxon>Paenibacillus</taxon>
    </lineage>
</organism>
<dbReference type="AlphaFoldDB" id="A0A917CJC9"/>
<dbReference type="Proteomes" id="UP000637643">
    <property type="component" value="Unassembled WGS sequence"/>
</dbReference>
<dbReference type="InterPro" id="IPR029032">
    <property type="entry name" value="AhpD-like"/>
</dbReference>
<accession>A0A917CJC9</accession>
<reference evidence="1" key="2">
    <citation type="submission" date="2020-09" db="EMBL/GenBank/DDBJ databases">
        <authorList>
            <person name="Sun Q."/>
            <person name="Zhou Y."/>
        </authorList>
    </citation>
    <scope>NUCLEOTIDE SEQUENCE</scope>
    <source>
        <strain evidence="1">CGMCC 1.16134</strain>
    </source>
</reference>
<reference evidence="1" key="1">
    <citation type="journal article" date="2014" name="Int. J. Syst. Evol. Microbiol.">
        <title>Complete genome sequence of Corynebacterium casei LMG S-19264T (=DSM 44701T), isolated from a smear-ripened cheese.</title>
        <authorList>
            <consortium name="US DOE Joint Genome Institute (JGI-PGF)"/>
            <person name="Walter F."/>
            <person name="Albersmeier A."/>
            <person name="Kalinowski J."/>
            <person name="Ruckert C."/>
        </authorList>
    </citation>
    <scope>NUCLEOTIDE SEQUENCE</scope>
    <source>
        <strain evidence="1">CGMCC 1.16134</strain>
    </source>
</reference>
<evidence type="ECO:0000313" key="2">
    <source>
        <dbReference type="Proteomes" id="UP000637643"/>
    </source>
</evidence>
<dbReference type="SUPFAM" id="SSF69118">
    <property type="entry name" value="AhpD-like"/>
    <property type="match status" value="1"/>
</dbReference>
<dbReference type="Gene3D" id="1.20.1290.10">
    <property type="entry name" value="AhpD-like"/>
    <property type="match status" value="1"/>
</dbReference>
<gene>
    <name evidence="1" type="ORF">GCM10010912_36940</name>
</gene>
<sequence>MNSGIPFHVKSARSHGATREEVKSAVLVGLREEGLAVTEAFAIAMRSYDDK</sequence>
<evidence type="ECO:0000313" key="1">
    <source>
        <dbReference type="EMBL" id="GGF88277.1"/>
    </source>
</evidence>